<name>A0A1H8YJB7_9PSEU</name>
<evidence type="ECO:0000313" key="3">
    <source>
        <dbReference type="EMBL" id="SEP52239.1"/>
    </source>
</evidence>
<dbReference type="Proteomes" id="UP000198582">
    <property type="component" value="Unassembled WGS sequence"/>
</dbReference>
<keyword evidence="1" id="KW-0489">Methyltransferase</keyword>
<dbReference type="STRING" id="394193.SAMN04489732_119121"/>
<accession>A0A1H8YJB7</accession>
<keyword evidence="2" id="KW-0808">Transferase</keyword>
<dbReference type="GO" id="GO:0032259">
    <property type="term" value="P:methylation"/>
    <property type="evidence" value="ECO:0007669"/>
    <property type="project" value="UniProtKB-KW"/>
</dbReference>
<dbReference type="InterPro" id="IPR007213">
    <property type="entry name" value="Ppm1/Ppm2/Tcmp"/>
</dbReference>
<dbReference type="AlphaFoldDB" id="A0A1H8YJB7"/>
<dbReference type="RefSeq" id="WP_091625178.1">
    <property type="nucleotide sequence ID" value="NZ_FOEF01000019.1"/>
</dbReference>
<reference evidence="4" key="1">
    <citation type="submission" date="2016-10" db="EMBL/GenBank/DDBJ databases">
        <authorList>
            <person name="Varghese N."/>
            <person name="Submissions S."/>
        </authorList>
    </citation>
    <scope>NUCLEOTIDE SEQUENCE [LARGE SCALE GENOMIC DNA]</scope>
    <source>
        <strain evidence="4">DSM 44993</strain>
    </source>
</reference>
<organism evidence="3 4">
    <name type="scientific">Amycolatopsis saalfeldensis</name>
    <dbReference type="NCBI Taxonomy" id="394193"/>
    <lineage>
        <taxon>Bacteria</taxon>
        <taxon>Bacillati</taxon>
        <taxon>Actinomycetota</taxon>
        <taxon>Actinomycetes</taxon>
        <taxon>Pseudonocardiales</taxon>
        <taxon>Pseudonocardiaceae</taxon>
        <taxon>Amycolatopsis</taxon>
    </lineage>
</organism>
<sequence length="86" mass="9586">MSVLPKVSTTAVGVALIRARESEREDRLLNDPYARAFGDAARAAYLETPETWAMVEQLVDGFYEGRIVGVRVQTREAAYRLLRGQG</sequence>
<dbReference type="GO" id="GO:0008168">
    <property type="term" value="F:methyltransferase activity"/>
    <property type="evidence" value="ECO:0007669"/>
    <property type="project" value="UniProtKB-KW"/>
</dbReference>
<evidence type="ECO:0000313" key="4">
    <source>
        <dbReference type="Proteomes" id="UP000198582"/>
    </source>
</evidence>
<evidence type="ECO:0000256" key="2">
    <source>
        <dbReference type="ARBA" id="ARBA00022679"/>
    </source>
</evidence>
<dbReference type="Gene3D" id="3.40.50.150">
    <property type="entry name" value="Vaccinia Virus protein VP39"/>
    <property type="match status" value="1"/>
</dbReference>
<keyword evidence="4" id="KW-1185">Reference proteome</keyword>
<gene>
    <name evidence="3" type="ORF">SAMN04489732_119121</name>
</gene>
<dbReference type="EMBL" id="FOEF01000019">
    <property type="protein sequence ID" value="SEP52239.1"/>
    <property type="molecule type" value="Genomic_DNA"/>
</dbReference>
<protein>
    <submittedName>
        <fullName evidence="3">Uncharacterized protein</fullName>
    </submittedName>
</protein>
<dbReference type="OrthoDB" id="9806164at2"/>
<evidence type="ECO:0000256" key="1">
    <source>
        <dbReference type="ARBA" id="ARBA00022603"/>
    </source>
</evidence>
<proteinExistence type="predicted"/>
<dbReference type="SUPFAM" id="SSF53335">
    <property type="entry name" value="S-adenosyl-L-methionine-dependent methyltransferases"/>
    <property type="match status" value="1"/>
</dbReference>
<dbReference type="Pfam" id="PF04072">
    <property type="entry name" value="LCM"/>
    <property type="match status" value="1"/>
</dbReference>
<dbReference type="InterPro" id="IPR029063">
    <property type="entry name" value="SAM-dependent_MTases_sf"/>
</dbReference>